<evidence type="ECO:0000256" key="3">
    <source>
        <dbReference type="SAM" id="MobiDB-lite"/>
    </source>
</evidence>
<reference evidence="6" key="2">
    <citation type="submission" date="2025-08" db="UniProtKB">
        <authorList>
            <consortium name="RefSeq"/>
        </authorList>
    </citation>
    <scope>IDENTIFICATION</scope>
    <source>
        <tissue evidence="6">Leaf</tissue>
    </source>
</reference>
<reference evidence="5" key="1">
    <citation type="journal article" date="2014" name="Nat. Commun.">
        <title>Genome sequence of mungbean and insights into evolution within Vigna species.</title>
        <authorList>
            <person name="Kang Y.J."/>
            <person name="Kim S.K."/>
            <person name="Kim M.Y."/>
            <person name="Lestari P."/>
            <person name="Kim K.H."/>
            <person name="Ha B.K."/>
            <person name="Jun T.H."/>
            <person name="Hwang W.J."/>
            <person name="Lee T."/>
            <person name="Lee J."/>
            <person name="Shim S."/>
            <person name="Yoon M.Y."/>
            <person name="Jang Y.E."/>
            <person name="Han K.S."/>
            <person name="Taeprayoon P."/>
            <person name="Yoon N."/>
            <person name="Somta P."/>
            <person name="Tanya P."/>
            <person name="Kim K.S."/>
            <person name="Gwag J.G."/>
            <person name="Moon J.K."/>
            <person name="Lee Y.H."/>
            <person name="Park B.S."/>
            <person name="Bombarely A."/>
            <person name="Doyle J.J."/>
            <person name="Jackson S.A."/>
            <person name="Schafleitner R."/>
            <person name="Srinives P."/>
            <person name="Varshney R.K."/>
            <person name="Lee S.H."/>
        </authorList>
    </citation>
    <scope>NUCLEOTIDE SEQUENCE [LARGE SCALE GENOMIC DNA]</scope>
    <source>
        <strain evidence="5">cv. VC1973A</strain>
    </source>
</reference>
<dbReference type="GO" id="GO:0005524">
    <property type="term" value="F:ATP binding"/>
    <property type="evidence" value="ECO:0007669"/>
    <property type="project" value="InterPro"/>
</dbReference>
<dbReference type="InterPro" id="IPR011009">
    <property type="entry name" value="Kinase-like_dom_sf"/>
</dbReference>
<accession>A0A1S3THV1</accession>
<evidence type="ECO:0000256" key="2">
    <source>
        <dbReference type="ARBA" id="ARBA00022475"/>
    </source>
</evidence>
<dbReference type="GO" id="GO:0004672">
    <property type="term" value="F:protein kinase activity"/>
    <property type="evidence" value="ECO:0007669"/>
    <property type="project" value="InterPro"/>
</dbReference>
<dbReference type="SUPFAM" id="SSF56112">
    <property type="entry name" value="Protein kinase-like (PK-like)"/>
    <property type="match status" value="1"/>
</dbReference>
<comment type="subcellular location">
    <subcellularLocation>
        <location evidence="1">Cell membrane</location>
    </subcellularLocation>
</comment>
<evidence type="ECO:0000313" key="5">
    <source>
        <dbReference type="Proteomes" id="UP000087766"/>
    </source>
</evidence>
<keyword evidence="2" id="KW-0472">Membrane</keyword>
<dbReference type="FunFam" id="1.10.510.10:FF:000095">
    <property type="entry name" value="protein STRUBBELIG-RECEPTOR FAMILY 8"/>
    <property type="match status" value="1"/>
</dbReference>
<keyword evidence="6" id="KW-0808">Transferase</keyword>
<dbReference type="InterPro" id="IPR050823">
    <property type="entry name" value="Plant_Ser_Thr_Prot_Kinase"/>
</dbReference>
<dbReference type="InterPro" id="IPR000719">
    <property type="entry name" value="Prot_kinase_dom"/>
</dbReference>
<dbReference type="Proteomes" id="UP000087766">
    <property type="component" value="Chromosome 1"/>
</dbReference>
<name>A0A1S3THV1_VIGRR</name>
<evidence type="ECO:0000313" key="6">
    <source>
        <dbReference type="RefSeq" id="XP_014493341.1"/>
    </source>
</evidence>
<keyword evidence="6" id="KW-0418">Kinase</keyword>
<feature type="region of interest" description="Disordered" evidence="3">
    <location>
        <begin position="80"/>
        <end position="106"/>
    </location>
</feature>
<dbReference type="Gene3D" id="1.10.510.10">
    <property type="entry name" value="Transferase(Phosphotransferase) domain 1"/>
    <property type="match status" value="1"/>
</dbReference>
<dbReference type="GO" id="GO:0005886">
    <property type="term" value="C:plasma membrane"/>
    <property type="evidence" value="ECO:0007669"/>
    <property type="project" value="UniProtKB-SubCell"/>
</dbReference>
<proteinExistence type="predicted"/>
<dbReference type="PANTHER" id="PTHR45621">
    <property type="entry name" value="OS01G0588500 PROTEIN-RELATED"/>
    <property type="match status" value="1"/>
</dbReference>
<feature type="region of interest" description="Disordered" evidence="3">
    <location>
        <begin position="461"/>
        <end position="481"/>
    </location>
</feature>
<dbReference type="AlphaFoldDB" id="A0A1S3THV1"/>
<dbReference type="OrthoDB" id="1362712at2759"/>
<keyword evidence="2" id="KW-1003">Cell membrane</keyword>
<sequence length="481" mass="54485">MLRSIHTRGLTENMESIDCIRADSSIGAKTKGRRNNKDVVRGSTKEGSRFWKKLRIFLGCMLWSSKGEASSNKIHQIHGRHVTNDVDRQQPISPTSSSNRRTSSHARLSVPDQELFEASLLLRRFAFQDLMLATRTFKVENFHDEEGFGVLLKGWINPYGNYAARPGKGIPIAVAALNLNQCQDQKEWLDEISYLSELNHLNLVKLVGFCMEDDKRLLVHEYMCQGSLEQHLFSKTLRLTWPMRMKIAIGAANGLAFLHEEASRPVIFPDFKPSKILLDMDYNAKLWDFGLAREIHAPTKVVARKGYEAPEYLMTGHITSESNVYSFGIVLLEILTGRRALDDTMPAEEQNLIEWLRPHLRNKANFHYLMDPRLEGQYPTKCAHRTMRIATHCLRLDPKARPLMSEVVHKLKYLHDEMVGELGPKTSHGVGPSNHASGNKYALGRCSSPLRCFQGSPQQEYYPLPLPPAPPNPSLASSSKT</sequence>
<feature type="domain" description="Protein kinase" evidence="4">
    <location>
        <begin position="137"/>
        <end position="414"/>
    </location>
</feature>
<dbReference type="InterPro" id="IPR001245">
    <property type="entry name" value="Ser-Thr/Tyr_kinase_cat_dom"/>
</dbReference>
<keyword evidence="5" id="KW-1185">Reference proteome</keyword>
<organism evidence="5 6">
    <name type="scientific">Vigna radiata var. radiata</name>
    <name type="common">Mung bean</name>
    <name type="synonym">Phaseolus aureus</name>
    <dbReference type="NCBI Taxonomy" id="3916"/>
    <lineage>
        <taxon>Eukaryota</taxon>
        <taxon>Viridiplantae</taxon>
        <taxon>Streptophyta</taxon>
        <taxon>Embryophyta</taxon>
        <taxon>Tracheophyta</taxon>
        <taxon>Spermatophyta</taxon>
        <taxon>Magnoliopsida</taxon>
        <taxon>eudicotyledons</taxon>
        <taxon>Gunneridae</taxon>
        <taxon>Pentapetalae</taxon>
        <taxon>rosids</taxon>
        <taxon>fabids</taxon>
        <taxon>Fabales</taxon>
        <taxon>Fabaceae</taxon>
        <taxon>Papilionoideae</taxon>
        <taxon>50 kb inversion clade</taxon>
        <taxon>NPAAA clade</taxon>
        <taxon>indigoferoid/millettioid clade</taxon>
        <taxon>Phaseoleae</taxon>
        <taxon>Vigna</taxon>
    </lineage>
</organism>
<dbReference type="RefSeq" id="XP_014493341.1">
    <property type="nucleotide sequence ID" value="XM_014637855.1"/>
</dbReference>
<dbReference type="STRING" id="3916.A0A1S3THV1"/>
<evidence type="ECO:0000256" key="1">
    <source>
        <dbReference type="ARBA" id="ARBA00004236"/>
    </source>
</evidence>
<feature type="compositionally biased region" description="Pro residues" evidence="3">
    <location>
        <begin position="464"/>
        <end position="473"/>
    </location>
</feature>
<dbReference type="Gene3D" id="3.30.200.20">
    <property type="entry name" value="Phosphorylase Kinase, domain 1"/>
    <property type="match status" value="1"/>
</dbReference>
<dbReference type="Pfam" id="PF07714">
    <property type="entry name" value="PK_Tyr_Ser-Thr"/>
    <property type="match status" value="1"/>
</dbReference>
<protein>
    <submittedName>
        <fullName evidence="6">Probable serine/threonine-protein kinase PBL11</fullName>
    </submittedName>
</protein>
<dbReference type="KEGG" id="vra:106755662"/>
<gene>
    <name evidence="6" type="primary">LOC106755662</name>
</gene>
<dbReference type="PROSITE" id="PS50011">
    <property type="entry name" value="PROTEIN_KINASE_DOM"/>
    <property type="match status" value="1"/>
</dbReference>
<dbReference type="GeneID" id="106755662"/>
<evidence type="ECO:0000259" key="4">
    <source>
        <dbReference type="PROSITE" id="PS50011"/>
    </source>
</evidence>